<dbReference type="Proteomes" id="UP001647436">
    <property type="component" value="Unassembled WGS sequence"/>
</dbReference>
<dbReference type="Pfam" id="PF14384">
    <property type="entry name" value="BrnA_antitoxin"/>
    <property type="match status" value="1"/>
</dbReference>
<evidence type="ECO:0000313" key="2">
    <source>
        <dbReference type="Proteomes" id="UP001647436"/>
    </source>
</evidence>
<accession>A0ABS5LPW3</accession>
<name>A0ABS5LPW3_9BURK</name>
<keyword evidence="2" id="KW-1185">Reference proteome</keyword>
<reference evidence="1 2" key="1">
    <citation type="submission" date="2020-03" db="EMBL/GenBank/DDBJ databases">
        <title>The role of nitrogen metabolism on polyethylene biodegradation.</title>
        <authorList>
            <person name="Peixoto J."/>
            <person name="Vizzotto C.S."/>
            <person name="Ramos A."/>
            <person name="Alves G."/>
            <person name="Steindorff A."/>
            <person name="Kruger R."/>
        </authorList>
    </citation>
    <scope>NUCLEOTIDE SEQUENCE [LARGE SCALE GENOMIC DNA]</scope>
    <source>
        <strain evidence="1 2">PE63</strain>
    </source>
</reference>
<comment type="caution">
    <text evidence="1">The sequence shown here is derived from an EMBL/GenBank/DDBJ whole genome shotgun (WGS) entry which is preliminary data.</text>
</comment>
<protein>
    <recommendedName>
        <fullName evidence="3">BrnA antitoxin family protein</fullName>
    </recommendedName>
</protein>
<dbReference type="RefSeq" id="WP_211456392.1">
    <property type="nucleotide sequence ID" value="NZ_JAANES010000001.1"/>
</dbReference>
<evidence type="ECO:0000313" key="1">
    <source>
        <dbReference type="EMBL" id="MBS3018537.1"/>
    </source>
</evidence>
<sequence>MVKSLKALQGINTEKLAAAIEADAGQAVPGLRESLADLRAGNFAAIHTPEQIAARKPGRPVGSIKANAKVPTNIRLDPDVLQALKASGKNWQRRVNDLLRADIEAGRLKPTAETR</sequence>
<gene>
    <name evidence="1" type="ORF">DJFAAGMI_01269</name>
</gene>
<organism evidence="1 2">
    <name type="scientific">Comamonas brasiliensis</name>
    <dbReference type="NCBI Taxonomy" id="1812482"/>
    <lineage>
        <taxon>Bacteria</taxon>
        <taxon>Pseudomonadati</taxon>
        <taxon>Pseudomonadota</taxon>
        <taxon>Betaproteobacteria</taxon>
        <taxon>Burkholderiales</taxon>
        <taxon>Comamonadaceae</taxon>
        <taxon>Comamonas</taxon>
    </lineage>
</organism>
<evidence type="ECO:0008006" key="3">
    <source>
        <dbReference type="Google" id="ProtNLM"/>
    </source>
</evidence>
<dbReference type="EMBL" id="JAANES010000001">
    <property type="protein sequence ID" value="MBS3018537.1"/>
    <property type="molecule type" value="Genomic_DNA"/>
</dbReference>
<proteinExistence type="predicted"/>
<dbReference type="InterPro" id="IPR025528">
    <property type="entry name" value="BrnA_antitoxin"/>
</dbReference>